<evidence type="ECO:0000256" key="1">
    <source>
        <dbReference type="SAM" id="Phobius"/>
    </source>
</evidence>
<dbReference type="AlphaFoldDB" id="A0A412TRY3"/>
<keyword evidence="1" id="KW-1133">Transmembrane helix</keyword>
<dbReference type="Pfam" id="PF06580">
    <property type="entry name" value="His_kinase"/>
    <property type="match status" value="1"/>
</dbReference>
<feature type="domain" description="Signal transduction histidine kinase internal region" evidence="2">
    <location>
        <begin position="302"/>
        <end position="380"/>
    </location>
</feature>
<proteinExistence type="predicted"/>
<reference evidence="4" key="3">
    <citation type="submission" date="2023-01" db="EMBL/GenBank/DDBJ databases">
        <title>Human gut microbiome strain richness.</title>
        <authorList>
            <person name="Chen-Liaw A."/>
        </authorList>
    </citation>
    <scope>NUCLEOTIDE SEQUENCE</scope>
    <source>
        <strain evidence="4">RTP21484st1_B7_RTP21484_190118</strain>
    </source>
</reference>
<gene>
    <name evidence="5" type="ORF">DWW57_08650</name>
    <name evidence="6" type="ORF">DXA53_13895</name>
    <name evidence="3" type="ORF">L0P03_15120</name>
    <name evidence="4" type="ORF">PN645_17035</name>
</gene>
<name>A0A412TRY3_9BACT</name>
<dbReference type="GO" id="GO:0000155">
    <property type="term" value="F:phosphorelay sensor kinase activity"/>
    <property type="evidence" value="ECO:0007669"/>
    <property type="project" value="InterPro"/>
</dbReference>
<keyword evidence="1" id="KW-0472">Membrane</keyword>
<dbReference type="EMBL" id="QRYC01000009">
    <property type="protein sequence ID" value="RGU56605.1"/>
    <property type="molecule type" value="Genomic_DNA"/>
</dbReference>
<evidence type="ECO:0000313" key="5">
    <source>
        <dbReference type="EMBL" id="RGU56605.1"/>
    </source>
</evidence>
<keyword evidence="3" id="KW-0808">Transferase</keyword>
<dbReference type="Proteomes" id="UP001199750">
    <property type="component" value="Unassembled WGS sequence"/>
</dbReference>
<dbReference type="PANTHER" id="PTHR34220">
    <property type="entry name" value="SENSOR HISTIDINE KINASE YPDA"/>
    <property type="match status" value="1"/>
</dbReference>
<evidence type="ECO:0000313" key="3">
    <source>
        <dbReference type="EMBL" id="MCG4961169.1"/>
    </source>
</evidence>
<dbReference type="Proteomes" id="UP000284434">
    <property type="component" value="Unassembled WGS sequence"/>
</dbReference>
<feature type="transmembrane region" description="Helical" evidence="1">
    <location>
        <begin position="261"/>
        <end position="279"/>
    </location>
</feature>
<dbReference type="EMBL" id="JAQMRD010000029">
    <property type="protein sequence ID" value="MDB9224689.1"/>
    <property type="molecule type" value="Genomic_DNA"/>
</dbReference>
<evidence type="ECO:0000313" key="7">
    <source>
        <dbReference type="Proteomes" id="UP000284243"/>
    </source>
</evidence>
<dbReference type="PANTHER" id="PTHR34220:SF7">
    <property type="entry name" value="SENSOR HISTIDINE KINASE YPDA"/>
    <property type="match status" value="1"/>
</dbReference>
<accession>A0A412TRY3</accession>
<evidence type="ECO:0000313" key="4">
    <source>
        <dbReference type="EMBL" id="MDB9224689.1"/>
    </source>
</evidence>
<dbReference type="OMA" id="KEQINPH"/>
<dbReference type="InterPro" id="IPR050640">
    <property type="entry name" value="Bact_2-comp_sensor_kinase"/>
</dbReference>
<keyword evidence="3" id="KW-0418">Kinase</keyword>
<dbReference type="Gene3D" id="3.30.450.20">
    <property type="entry name" value="PAS domain"/>
    <property type="match status" value="1"/>
</dbReference>
<organism evidence="5 7">
    <name type="scientific">Odoribacter splanchnicus</name>
    <dbReference type="NCBI Taxonomy" id="28118"/>
    <lineage>
        <taxon>Bacteria</taxon>
        <taxon>Pseudomonadati</taxon>
        <taxon>Bacteroidota</taxon>
        <taxon>Bacteroidia</taxon>
        <taxon>Bacteroidales</taxon>
        <taxon>Odoribacteraceae</taxon>
        <taxon>Odoribacter</taxon>
    </lineage>
</organism>
<dbReference type="InterPro" id="IPR010559">
    <property type="entry name" value="Sig_transdc_His_kin_internal"/>
</dbReference>
<evidence type="ECO:0000313" key="6">
    <source>
        <dbReference type="EMBL" id="RGY05047.1"/>
    </source>
</evidence>
<evidence type="ECO:0000259" key="2">
    <source>
        <dbReference type="Pfam" id="PF06580"/>
    </source>
</evidence>
<comment type="caution">
    <text evidence="5">The sequence shown here is derived from an EMBL/GenBank/DDBJ whole genome shotgun (WGS) entry which is preliminary data.</text>
</comment>
<evidence type="ECO:0000313" key="8">
    <source>
        <dbReference type="Proteomes" id="UP000284434"/>
    </source>
</evidence>
<dbReference type="EMBL" id="JAKNDN010000031">
    <property type="protein sequence ID" value="MCG4961169.1"/>
    <property type="molecule type" value="Genomic_DNA"/>
</dbReference>
<reference evidence="3" key="2">
    <citation type="submission" date="2022-01" db="EMBL/GenBank/DDBJ databases">
        <title>Collection of gut derived symbiotic bacterial strains cultured from healthy donors.</title>
        <authorList>
            <person name="Lin H."/>
            <person name="Kohout C."/>
            <person name="Waligurski E."/>
            <person name="Pamer E.G."/>
        </authorList>
    </citation>
    <scope>NUCLEOTIDE SEQUENCE</scope>
    <source>
        <strain evidence="3">DFI.1.149</strain>
    </source>
</reference>
<keyword evidence="1" id="KW-0812">Transmembrane</keyword>
<dbReference type="EMBL" id="QSCO01000020">
    <property type="protein sequence ID" value="RGY05047.1"/>
    <property type="molecule type" value="Genomic_DNA"/>
</dbReference>
<dbReference type="GO" id="GO:0016020">
    <property type="term" value="C:membrane"/>
    <property type="evidence" value="ECO:0007669"/>
    <property type="project" value="InterPro"/>
</dbReference>
<dbReference type="GeneID" id="61273723"/>
<sequence length="483" mass="56139">MFYKQNGIVAGILLLILFAGAIGLVSVQMDKTVNRMHYSVVEEMGEYRTELIRQDFQKTAELVESMQDYLATRGYQKEQFEELIALLIRQDNKVSRIWFETEGKRTICTDSGIRESEAGPSKERNGGLYAEDSTYYWTLYGRQGEVALGIDIALDHLHAYFSNLLPAGKNYAYILNDSGVIVAHPEEKWLGMRLLDSLERRRVKQVVGENKRIHVTGFSQFLLLPVDKIYYPLTVGTEKCTVVINVVQLDNQEAMADFHRYALWIVVFTVVIFIVLLAYSQRRWRKEYDLRQKAEQEAIRLNLQQLKNQLNPHFLFNALNSLSALITTDPGVARKFILEMSKVYRYVLEKRKENLSKLEEEVEFIRHYYFLQKIRFGEQLNLHLADNLTTVNGRIPAMSLQLIFENALKYNEITHRYPLDIDIYAEVGAVIVENSYHPRTDMPEASFGVGMESIQEIYRYYADVQPEYEIKEGKFICRLPLVE</sequence>
<dbReference type="Proteomes" id="UP000284243">
    <property type="component" value="Unassembled WGS sequence"/>
</dbReference>
<protein>
    <submittedName>
        <fullName evidence="3">Histidine kinase</fullName>
    </submittedName>
</protein>
<dbReference type="Proteomes" id="UP001212263">
    <property type="component" value="Unassembled WGS sequence"/>
</dbReference>
<dbReference type="RefSeq" id="WP_013610811.1">
    <property type="nucleotide sequence ID" value="NZ_JABWDG010000028.1"/>
</dbReference>
<reference evidence="7 8" key="1">
    <citation type="submission" date="2018-08" db="EMBL/GenBank/DDBJ databases">
        <title>A genome reference for cultivated species of the human gut microbiota.</title>
        <authorList>
            <person name="Zou Y."/>
            <person name="Xue W."/>
            <person name="Luo G."/>
        </authorList>
    </citation>
    <scope>NUCLEOTIDE SEQUENCE [LARGE SCALE GENOMIC DNA]</scope>
    <source>
        <strain evidence="5 7">AF16-14</strain>
        <strain evidence="6 8">OF03-11</strain>
    </source>
</reference>